<keyword evidence="4" id="KW-1185">Reference proteome</keyword>
<proteinExistence type="predicted"/>
<keyword evidence="3" id="KW-0808">Transferase</keyword>
<dbReference type="Pfam" id="PF13439">
    <property type="entry name" value="Glyco_transf_4"/>
    <property type="match status" value="1"/>
</dbReference>
<dbReference type="PANTHER" id="PTHR45947:SF3">
    <property type="entry name" value="SULFOQUINOVOSYL TRANSFERASE SQD2"/>
    <property type="match status" value="1"/>
</dbReference>
<organism evidence="3 4">
    <name type="scientific">Suicoccus acidiformans</name>
    <dbReference type="NCBI Taxonomy" id="2036206"/>
    <lineage>
        <taxon>Bacteria</taxon>
        <taxon>Bacillati</taxon>
        <taxon>Bacillota</taxon>
        <taxon>Bacilli</taxon>
        <taxon>Lactobacillales</taxon>
        <taxon>Aerococcaceae</taxon>
        <taxon>Suicoccus</taxon>
    </lineage>
</organism>
<evidence type="ECO:0000313" key="4">
    <source>
        <dbReference type="Proteomes" id="UP000263232"/>
    </source>
</evidence>
<dbReference type="Pfam" id="PF00534">
    <property type="entry name" value="Glycos_transf_1"/>
    <property type="match status" value="1"/>
</dbReference>
<evidence type="ECO:0000313" key="3">
    <source>
        <dbReference type="EMBL" id="AXY26690.1"/>
    </source>
</evidence>
<dbReference type="OrthoDB" id="199095at2"/>
<dbReference type="InterPro" id="IPR001296">
    <property type="entry name" value="Glyco_trans_1"/>
</dbReference>
<sequence length="364" mass="42343">MLHLNSYFSTSGLFKELYDRQEAYGLPISVYVPIAEEYPEDRLAAKGDYSQVVRPFKERDRYIFHLKHQKIWRDLKQRYHFEDYGLVHAHSLFSNGWLAWKVKQHAGLPYVVAVRNTDVRTFFRRMPWMRPIGLNILREAERIVFISRKTYQEVFGTYIPEADQAQLAAKTLVIPNGIGDFWHEETHVQTRDDLHEPLRIISVGKVMKLKRFPQLAEMTANYPKPVELHIVGPEWEDGILANLQAYPHVTYHGAKNPQELRELYRTMDIYAMLSSPETFGLVYVEAMSQGLPVIYTAGEGFDSFYPNHTVGVSVDKADEAGLHQALDYIQSHYDKLSSQAVQASGNFRWNEIHEQYLSLYREIV</sequence>
<accession>A0A347WNN3</accession>
<dbReference type="AlphaFoldDB" id="A0A347WNN3"/>
<feature type="domain" description="Glycosyl transferase family 1" evidence="1">
    <location>
        <begin position="196"/>
        <end position="333"/>
    </location>
</feature>
<evidence type="ECO:0000259" key="2">
    <source>
        <dbReference type="Pfam" id="PF13439"/>
    </source>
</evidence>
<gene>
    <name evidence="3" type="ORF">CL176_01660</name>
</gene>
<dbReference type="Gene3D" id="3.40.50.2000">
    <property type="entry name" value="Glycogen Phosphorylase B"/>
    <property type="match status" value="2"/>
</dbReference>
<dbReference type="Proteomes" id="UP000263232">
    <property type="component" value="Chromosome"/>
</dbReference>
<evidence type="ECO:0000259" key="1">
    <source>
        <dbReference type="Pfam" id="PF00534"/>
    </source>
</evidence>
<dbReference type="InterPro" id="IPR050194">
    <property type="entry name" value="Glycosyltransferase_grp1"/>
</dbReference>
<dbReference type="GO" id="GO:0016757">
    <property type="term" value="F:glycosyltransferase activity"/>
    <property type="evidence" value="ECO:0007669"/>
    <property type="project" value="InterPro"/>
</dbReference>
<dbReference type="InterPro" id="IPR028098">
    <property type="entry name" value="Glyco_trans_4-like_N"/>
</dbReference>
<feature type="domain" description="Glycosyltransferase subfamily 4-like N-terminal" evidence="2">
    <location>
        <begin position="17"/>
        <end position="178"/>
    </location>
</feature>
<dbReference type="EMBL" id="CP023434">
    <property type="protein sequence ID" value="AXY26690.1"/>
    <property type="molecule type" value="Genomic_DNA"/>
</dbReference>
<protein>
    <submittedName>
        <fullName evidence="3">Glycosyl transferase family 1</fullName>
    </submittedName>
</protein>
<dbReference type="SUPFAM" id="SSF53756">
    <property type="entry name" value="UDP-Glycosyltransferase/glycogen phosphorylase"/>
    <property type="match status" value="1"/>
</dbReference>
<dbReference type="KEGG" id="abae:CL176_01660"/>
<dbReference type="PANTHER" id="PTHR45947">
    <property type="entry name" value="SULFOQUINOVOSYL TRANSFERASE SQD2"/>
    <property type="match status" value="1"/>
</dbReference>
<name>A0A347WNN3_9LACT</name>
<reference evidence="3 4" key="1">
    <citation type="submission" date="2017-09" db="EMBL/GenBank/DDBJ databases">
        <title>Complete genome sequence of Oxytococcus suis strain ZY16052.</title>
        <authorList>
            <person name="Li F."/>
        </authorList>
    </citation>
    <scope>NUCLEOTIDE SEQUENCE [LARGE SCALE GENOMIC DNA]</scope>
    <source>
        <strain evidence="3 4">ZY16052</strain>
    </source>
</reference>